<dbReference type="PANTHER" id="PTHR37826:SF2">
    <property type="entry name" value="ZINC-RIBBON DOMAIN-CONTAINING PROTEIN"/>
    <property type="match status" value="1"/>
</dbReference>
<dbReference type="PANTHER" id="PTHR37826">
    <property type="entry name" value="FLOTILLIN BAND_7_5 DOMAIN PROTEIN"/>
    <property type="match status" value="1"/>
</dbReference>
<accession>A0ABV4ICG7</accession>
<dbReference type="Pfam" id="PF12728">
    <property type="entry name" value="HTH_17"/>
    <property type="match status" value="1"/>
</dbReference>
<evidence type="ECO:0000313" key="4">
    <source>
        <dbReference type="Proteomes" id="UP001567350"/>
    </source>
</evidence>
<dbReference type="Pfam" id="PF13421">
    <property type="entry name" value="Band_7_1"/>
    <property type="match status" value="1"/>
</dbReference>
<organism evidence="3 4">
    <name type="scientific">Comamonas jiangduensis</name>
    <dbReference type="NCBI Taxonomy" id="1194168"/>
    <lineage>
        <taxon>Bacteria</taxon>
        <taxon>Pseudomonadati</taxon>
        <taxon>Pseudomonadota</taxon>
        <taxon>Betaproteobacteria</taxon>
        <taxon>Burkholderiales</taxon>
        <taxon>Comamonadaceae</taxon>
        <taxon>Comamonas</taxon>
    </lineage>
</organism>
<evidence type="ECO:0000313" key="3">
    <source>
        <dbReference type="EMBL" id="MEZ2738505.1"/>
    </source>
</evidence>
<reference evidence="3 4" key="1">
    <citation type="submission" date="2024-08" db="EMBL/GenBank/DDBJ databases">
        <authorList>
            <person name="Feng Z."/>
            <person name="Ronholm J."/>
        </authorList>
    </citation>
    <scope>NUCLEOTIDE SEQUENCE [LARGE SCALE GENOMIC DNA]</scope>
    <source>
        <strain evidence="3 4">4-AB0-8</strain>
    </source>
</reference>
<dbReference type="InterPro" id="IPR041657">
    <property type="entry name" value="HTH_17"/>
</dbReference>
<sequence>MNLFNIIKNQLIEVIEWTDDSRDTLSYRWPDDDKEIKNGAQLIVRESQQVQFVAAGQYADLFGPGKHTLSTENVPVLSTILGWKYGFQSPFKCDVYYINTRLFTGNKWGTSNPVLMRDKDFGVVRIRAFGTYDFRIVQPALFLKEVAGTDQNFRIDEFADTMRSRIVSVFTEALAKAQVPVLDVATRYGDLGQALVQIINPAMVEKYGIEVTSFVLENVSVPPEVEQAIDKRSSMGAIGNLNDYVKYQLGQAMASGGEGAAATTLPATMAMGFGMAQEMMRQMQQPGTAPGAQPGLGAPAGHDAFSPAAAQAAQAVPATPAGTAPALQVYTPEQAAQLLDVDVADVLAELEAGNLKGRKIGANWRIAQAALDAFLRGA</sequence>
<dbReference type="RefSeq" id="WP_370890637.1">
    <property type="nucleotide sequence ID" value="NZ_JBGJLR010000002.1"/>
</dbReference>
<proteinExistence type="predicted"/>
<keyword evidence="4" id="KW-1185">Reference proteome</keyword>
<dbReference type="InterPro" id="IPR036013">
    <property type="entry name" value="Band_7/SPFH_dom_sf"/>
</dbReference>
<feature type="domain" description="SPFH" evidence="2">
    <location>
        <begin position="27"/>
        <end position="236"/>
    </location>
</feature>
<dbReference type="SUPFAM" id="SSF117892">
    <property type="entry name" value="Band 7/SPFH domain"/>
    <property type="match status" value="1"/>
</dbReference>
<protein>
    <submittedName>
        <fullName evidence="3">SPFH domain-containing protein</fullName>
    </submittedName>
</protein>
<dbReference type="InterPro" id="IPR033880">
    <property type="entry name" value="SPFH_YdjI"/>
</dbReference>
<dbReference type="Gene3D" id="3.30.479.30">
    <property type="entry name" value="Band 7 domain"/>
    <property type="match status" value="1"/>
</dbReference>
<name>A0ABV4ICG7_9BURK</name>
<dbReference type="Proteomes" id="UP001567350">
    <property type="component" value="Unassembled WGS sequence"/>
</dbReference>
<gene>
    <name evidence="3" type="ORF">ACBP88_03350</name>
</gene>
<dbReference type="EMBL" id="JBGJLR010000002">
    <property type="protein sequence ID" value="MEZ2738505.1"/>
    <property type="molecule type" value="Genomic_DNA"/>
</dbReference>
<evidence type="ECO:0000259" key="2">
    <source>
        <dbReference type="Pfam" id="PF13421"/>
    </source>
</evidence>
<feature type="domain" description="Helix-turn-helix" evidence="1">
    <location>
        <begin position="329"/>
        <end position="376"/>
    </location>
</feature>
<comment type="caution">
    <text evidence="3">The sequence shown here is derived from an EMBL/GenBank/DDBJ whole genome shotgun (WGS) entry which is preliminary data.</text>
</comment>
<evidence type="ECO:0000259" key="1">
    <source>
        <dbReference type="Pfam" id="PF12728"/>
    </source>
</evidence>
<dbReference type="CDD" id="cd03408">
    <property type="entry name" value="SPFH_like_u1"/>
    <property type="match status" value="1"/>
</dbReference>